<comment type="subcellular location">
    <subcellularLocation>
        <location evidence="1">Mitochondrion membrane</location>
        <topology evidence="1">Multi-pass membrane protein</topology>
    </subcellularLocation>
</comment>
<proteinExistence type="predicted"/>
<organism evidence="6 7">
    <name type="scientific">Stylosanthes scabra</name>
    <dbReference type="NCBI Taxonomy" id="79078"/>
    <lineage>
        <taxon>Eukaryota</taxon>
        <taxon>Viridiplantae</taxon>
        <taxon>Streptophyta</taxon>
        <taxon>Embryophyta</taxon>
        <taxon>Tracheophyta</taxon>
        <taxon>Spermatophyta</taxon>
        <taxon>Magnoliopsida</taxon>
        <taxon>eudicotyledons</taxon>
        <taxon>Gunneridae</taxon>
        <taxon>Pentapetalae</taxon>
        <taxon>rosids</taxon>
        <taxon>fabids</taxon>
        <taxon>Fabales</taxon>
        <taxon>Fabaceae</taxon>
        <taxon>Papilionoideae</taxon>
        <taxon>50 kb inversion clade</taxon>
        <taxon>dalbergioids sensu lato</taxon>
        <taxon>Dalbergieae</taxon>
        <taxon>Pterocarpus clade</taxon>
        <taxon>Stylosanthes</taxon>
    </lineage>
</organism>
<accession>A0ABU6UL33</accession>
<gene>
    <name evidence="6" type="ORF">PIB30_063794</name>
</gene>
<dbReference type="PANTHER" id="PTHR28234">
    <property type="entry name" value="NUCLEAR CONTROL OF ATPASE PROTEIN 2"/>
    <property type="match status" value="1"/>
</dbReference>
<evidence type="ECO:0000313" key="7">
    <source>
        <dbReference type="Proteomes" id="UP001341840"/>
    </source>
</evidence>
<evidence type="ECO:0000256" key="2">
    <source>
        <dbReference type="ARBA" id="ARBA00022692"/>
    </source>
</evidence>
<keyword evidence="3" id="KW-1133">Transmembrane helix</keyword>
<name>A0ABU6UL33_9FABA</name>
<dbReference type="Proteomes" id="UP001341840">
    <property type="component" value="Unassembled WGS sequence"/>
</dbReference>
<reference evidence="6 7" key="1">
    <citation type="journal article" date="2023" name="Plants (Basel)">
        <title>Bridging the Gap: Combining Genomics and Transcriptomics Approaches to Understand Stylosanthes scabra, an Orphan Legume from the Brazilian Caatinga.</title>
        <authorList>
            <person name="Ferreira-Neto J.R.C."/>
            <person name="da Silva M.D."/>
            <person name="Binneck E."/>
            <person name="de Melo N.F."/>
            <person name="da Silva R.H."/>
            <person name="de Melo A.L.T.M."/>
            <person name="Pandolfi V."/>
            <person name="Bustamante F.O."/>
            <person name="Brasileiro-Vidal A.C."/>
            <person name="Benko-Iseppon A.M."/>
        </authorList>
    </citation>
    <scope>NUCLEOTIDE SEQUENCE [LARGE SCALE GENOMIC DNA]</scope>
    <source>
        <tissue evidence="6">Leaves</tissue>
    </source>
</reference>
<feature type="non-terminal residue" evidence="6">
    <location>
        <position position="381"/>
    </location>
</feature>
<protein>
    <submittedName>
        <fullName evidence="6">Uncharacterized protein</fullName>
    </submittedName>
</protein>
<evidence type="ECO:0000256" key="4">
    <source>
        <dbReference type="ARBA" id="ARBA00023128"/>
    </source>
</evidence>
<dbReference type="InterPro" id="IPR013946">
    <property type="entry name" value="NCA2-like"/>
</dbReference>
<sequence>MRAVGAVACYPSTVRSRRLSLLCEASLTLCPPVYGPRHLSLRPSTEAQLSTWSGQANISQPNQPDLAYPEPCSITVMPLHRLQARVTKLGDRFPFSNTRNRREQLPMAETESTETSNLAIVSLYSNYLRNRLRAFYPFHPSNLLRSLSNLAAPFRSIHHRQCIPLPIPSNFRDSSMIIKESRVHGVLEDILEHVLLNLHSIEKNLQFWQSKSEKSDARKAYFMVFERGPRACINETAKLFGGNAAQGSLMQNICQSASVYIHERVTVLSSLRYSLATFLAQFYVEVDKIGEELVKDPQNKLPPLLVKLNDMFSTLEGSIGHLHAERQTDSSVDGSYSVPLLFEKLPEMNQEDSQWTDCEIRDAINSLYQNLEKLDSYISVL</sequence>
<dbReference type="PANTHER" id="PTHR28234:SF1">
    <property type="entry name" value="NUCLEAR CONTROL OF ATPASE PROTEIN 2"/>
    <property type="match status" value="1"/>
</dbReference>
<evidence type="ECO:0000256" key="3">
    <source>
        <dbReference type="ARBA" id="ARBA00022989"/>
    </source>
</evidence>
<evidence type="ECO:0000313" key="6">
    <source>
        <dbReference type="EMBL" id="MED6161754.1"/>
    </source>
</evidence>
<keyword evidence="2" id="KW-0812">Transmembrane</keyword>
<keyword evidence="4" id="KW-0496">Mitochondrion</keyword>
<keyword evidence="5" id="KW-0472">Membrane</keyword>
<evidence type="ECO:0000256" key="5">
    <source>
        <dbReference type="ARBA" id="ARBA00023136"/>
    </source>
</evidence>
<dbReference type="EMBL" id="JASCZI010121441">
    <property type="protein sequence ID" value="MED6161754.1"/>
    <property type="molecule type" value="Genomic_DNA"/>
</dbReference>
<evidence type="ECO:0000256" key="1">
    <source>
        <dbReference type="ARBA" id="ARBA00004225"/>
    </source>
</evidence>
<comment type="caution">
    <text evidence="6">The sequence shown here is derived from an EMBL/GenBank/DDBJ whole genome shotgun (WGS) entry which is preliminary data.</text>
</comment>
<keyword evidence="7" id="KW-1185">Reference proteome</keyword>